<organism evidence="1">
    <name type="scientific">Pseudictyota dubia</name>
    <dbReference type="NCBI Taxonomy" id="2749911"/>
    <lineage>
        <taxon>Eukaryota</taxon>
        <taxon>Sar</taxon>
        <taxon>Stramenopiles</taxon>
        <taxon>Ochrophyta</taxon>
        <taxon>Bacillariophyta</taxon>
        <taxon>Mediophyceae</taxon>
        <taxon>Biddulphiophycidae</taxon>
        <taxon>Eupodiscales</taxon>
        <taxon>Odontellaceae</taxon>
        <taxon>Pseudictyota</taxon>
    </lineage>
</organism>
<name>A0A7R9Z211_9STRA</name>
<dbReference type="AlphaFoldDB" id="A0A7R9Z211"/>
<sequence length="513" mass="56235">MVGSISPLAVLCVASLHQTTVESFSILPRLQSILGQQAGALVPSQGSSSSETSQAGDLLRRVDDVLESKGPPFDRNETIRLIDLEHVRDTEMCASLGHGKAMSQQSGEKAVSVKNITILGERIGVLTNDDLLNASSVELIRNCATNFWQLQKCTSRFTYQRASNKEAHLVDLCKESPELLPVITELLSERIYPLAQTLFPDCYPNDSIVPCVYDSLLIRYNSTEADNPLGAGQPLHRDQGLISVNIKLNSEFQGGGTFMDAQLASRGKMAKQPIKPEGVGRAFLHKSSQRHAGAAIESGVRDILVIFLTATNIGIKADSASPPVERATRLKGMHSLETDHWLLANYNRMALDCVQTDSEAWHYLGMSLYFLSATEDCDVIHGSSLAHLAVDVLNVAIQCNPNDARLYNSLALGLGRTKADPSLIQAAFQKGLKLHKLSEEVGCDVKRDLAALAYNYGLFMMGQGRFEEAFEILQLIDTESEKISERIVNDVLALLEYCEHQAFLSEKTDQMAV</sequence>
<gene>
    <name evidence="1" type="ORF">TDUB1175_LOCUS5665</name>
</gene>
<protein>
    <recommendedName>
        <fullName evidence="2">Fe2OG dioxygenase domain-containing protein</fullName>
    </recommendedName>
</protein>
<evidence type="ECO:0000313" key="1">
    <source>
        <dbReference type="EMBL" id="CAD8301912.1"/>
    </source>
</evidence>
<dbReference type="SUPFAM" id="SSF48452">
    <property type="entry name" value="TPR-like"/>
    <property type="match status" value="1"/>
</dbReference>
<reference evidence="1" key="1">
    <citation type="submission" date="2021-01" db="EMBL/GenBank/DDBJ databases">
        <authorList>
            <person name="Corre E."/>
            <person name="Pelletier E."/>
            <person name="Niang G."/>
            <person name="Scheremetjew M."/>
            <person name="Finn R."/>
            <person name="Kale V."/>
            <person name="Holt S."/>
            <person name="Cochrane G."/>
            <person name="Meng A."/>
            <person name="Brown T."/>
            <person name="Cohen L."/>
        </authorList>
    </citation>
    <scope>NUCLEOTIDE SEQUENCE</scope>
    <source>
        <strain evidence="1">CCMP147</strain>
    </source>
</reference>
<proteinExistence type="predicted"/>
<dbReference type="InterPro" id="IPR011990">
    <property type="entry name" value="TPR-like_helical_dom_sf"/>
</dbReference>
<dbReference type="EMBL" id="HBED01011378">
    <property type="protein sequence ID" value="CAD8301912.1"/>
    <property type="molecule type" value="Transcribed_RNA"/>
</dbReference>
<dbReference type="Gene3D" id="1.25.40.10">
    <property type="entry name" value="Tetratricopeptide repeat domain"/>
    <property type="match status" value="1"/>
</dbReference>
<accession>A0A7R9Z211</accession>
<evidence type="ECO:0008006" key="2">
    <source>
        <dbReference type="Google" id="ProtNLM"/>
    </source>
</evidence>